<name>A0ABY7C148_9HYPH</name>
<evidence type="ECO:0000313" key="2">
    <source>
        <dbReference type="Proteomes" id="UP001164020"/>
    </source>
</evidence>
<keyword evidence="2" id="KW-1185">Reference proteome</keyword>
<evidence type="ECO:0000313" key="1">
    <source>
        <dbReference type="EMBL" id="WAP68473.1"/>
    </source>
</evidence>
<dbReference type="EMBL" id="CP114029">
    <property type="protein sequence ID" value="WAP68473.1"/>
    <property type="molecule type" value="Genomic_DNA"/>
</dbReference>
<organism evidence="1 2">
    <name type="scientific">Jiella pelagia</name>
    <dbReference type="NCBI Taxonomy" id="2986949"/>
    <lineage>
        <taxon>Bacteria</taxon>
        <taxon>Pseudomonadati</taxon>
        <taxon>Pseudomonadota</taxon>
        <taxon>Alphaproteobacteria</taxon>
        <taxon>Hyphomicrobiales</taxon>
        <taxon>Aurantimonadaceae</taxon>
        <taxon>Jiella</taxon>
    </lineage>
</organism>
<dbReference type="RefSeq" id="WP_268880891.1">
    <property type="nucleotide sequence ID" value="NZ_CP114029.1"/>
</dbReference>
<proteinExistence type="predicted"/>
<reference evidence="1" key="1">
    <citation type="submission" date="2022-12" db="EMBL/GenBank/DDBJ databases">
        <title>Jiella pelagia sp. nov., isolated from phosphonate enriched culture of Northwest Pacific surface seawater.</title>
        <authorList>
            <person name="Shin D.Y."/>
            <person name="Hwang C.Y."/>
        </authorList>
    </citation>
    <scope>NUCLEOTIDE SEQUENCE</scope>
    <source>
        <strain evidence="1">HL-NP1</strain>
    </source>
</reference>
<protein>
    <submittedName>
        <fullName evidence="1">Uncharacterized protein</fullName>
    </submittedName>
</protein>
<accession>A0ABY7C148</accession>
<gene>
    <name evidence="1" type="ORF">OH818_24705</name>
</gene>
<dbReference type="Proteomes" id="UP001164020">
    <property type="component" value="Chromosome"/>
</dbReference>
<sequence length="210" mass="23584">MPMETAMLKALQSLLKRTVSAIRRAAHRVALVIDGVVVGWRPVVAADTFDEPDYTAFNDNDPVSQESRHLAATFRNCHEGHTFVRACRARLDGGIPLFGDLLTEHDKAWIMGADYPDLLRVAEADPMAVYNWAQGSEEAMPGLERPSCRAVRLAEAANVENERHDMQAIMRRVMRRMAAMGHDDPDPDEVERRAYEEIATMRKRRLAAAS</sequence>